<keyword evidence="5" id="KW-0460">Magnesium</keyword>
<dbReference type="PROSITE" id="PS01320">
    <property type="entry name" value="UPF0067"/>
    <property type="match status" value="1"/>
</dbReference>
<evidence type="ECO:0000313" key="8">
    <source>
        <dbReference type="EMBL" id="KDO24442.1"/>
    </source>
</evidence>
<dbReference type="InterPro" id="IPR029016">
    <property type="entry name" value="GAF-like_dom_sf"/>
</dbReference>
<dbReference type="OrthoDB" id="64566at2759"/>
<dbReference type="InterPro" id="IPR036249">
    <property type="entry name" value="Thioredoxin-like_sf"/>
</dbReference>
<accession>A0A067CC92</accession>
<dbReference type="AlphaFoldDB" id="A0A067CC92"/>
<dbReference type="SUPFAM" id="SSF55781">
    <property type="entry name" value="GAF domain-like"/>
    <property type="match status" value="1"/>
</dbReference>
<dbReference type="Gene3D" id="3.30.1490.330">
    <property type="match status" value="1"/>
</dbReference>
<keyword evidence="9" id="KW-1185">Reference proteome</keyword>
<dbReference type="GO" id="GO:0005524">
    <property type="term" value="F:ATP binding"/>
    <property type="evidence" value="ECO:0007669"/>
    <property type="project" value="UniProtKB-KW"/>
</dbReference>
<evidence type="ECO:0000256" key="1">
    <source>
        <dbReference type="ARBA" id="ARBA00022598"/>
    </source>
</evidence>
<dbReference type="RefSeq" id="XP_012204872.1">
    <property type="nucleotide sequence ID" value="XM_012349482.1"/>
</dbReference>
<evidence type="ECO:0000256" key="3">
    <source>
        <dbReference type="ARBA" id="ARBA00022741"/>
    </source>
</evidence>
<dbReference type="Pfam" id="PF03738">
    <property type="entry name" value="GSP_synth"/>
    <property type="match status" value="1"/>
</dbReference>
<dbReference type="Gene3D" id="3.30.450.40">
    <property type="match status" value="1"/>
</dbReference>
<dbReference type="SUPFAM" id="SSF52440">
    <property type="entry name" value="PreATP-grasp domain"/>
    <property type="match status" value="1"/>
</dbReference>
<evidence type="ECO:0000256" key="6">
    <source>
        <dbReference type="SAM" id="MobiDB-lite"/>
    </source>
</evidence>
<protein>
    <recommendedName>
        <fullName evidence="7">Glutathionylspermidine synthase pre-ATP-grasp-like domain-containing protein</fullName>
    </recommendedName>
</protein>
<dbReference type="PANTHER" id="PTHR21021">
    <property type="entry name" value="GAF/PUTATIVE CYTOSKELETAL PROTEIN"/>
    <property type="match status" value="1"/>
</dbReference>
<dbReference type="InterPro" id="IPR000614">
    <property type="entry name" value="FRMsr_CS"/>
</dbReference>
<dbReference type="InterPro" id="IPR016185">
    <property type="entry name" value="PreATP-grasp_dom_sf"/>
</dbReference>
<evidence type="ECO:0000313" key="9">
    <source>
        <dbReference type="Proteomes" id="UP000030745"/>
    </source>
</evidence>
<gene>
    <name evidence="8" type="ORF">SPRG_09832</name>
</gene>
<dbReference type="EMBL" id="KK583242">
    <property type="protein sequence ID" value="KDO24442.1"/>
    <property type="molecule type" value="Genomic_DNA"/>
</dbReference>
<evidence type="ECO:0000259" key="7">
    <source>
        <dbReference type="Pfam" id="PF03738"/>
    </source>
</evidence>
<dbReference type="GO" id="GO:0046872">
    <property type="term" value="F:metal ion binding"/>
    <property type="evidence" value="ECO:0007669"/>
    <property type="project" value="UniProtKB-KW"/>
</dbReference>
<dbReference type="GeneID" id="24131981"/>
<dbReference type="KEGG" id="spar:SPRG_09832"/>
<dbReference type="GO" id="GO:0033745">
    <property type="term" value="F:L-methionine-(R)-S-oxide reductase activity"/>
    <property type="evidence" value="ECO:0007669"/>
    <property type="project" value="TreeGrafter"/>
</dbReference>
<dbReference type="OMA" id="YEWLASE"/>
<keyword evidence="1" id="KW-0436">Ligase</keyword>
<keyword evidence="4" id="KW-0067">ATP-binding</keyword>
<evidence type="ECO:0000256" key="4">
    <source>
        <dbReference type="ARBA" id="ARBA00022840"/>
    </source>
</evidence>
<proteinExistence type="predicted"/>
<feature type="region of interest" description="Disordered" evidence="6">
    <location>
        <begin position="80"/>
        <end position="99"/>
    </location>
</feature>
<feature type="domain" description="Glutathionylspermidine synthase pre-ATP-grasp-like" evidence="7">
    <location>
        <begin position="127"/>
        <end position="511"/>
    </location>
</feature>
<dbReference type="InterPro" id="IPR005494">
    <property type="entry name" value="GSPS_pre-ATP-grasp-like_dom"/>
</dbReference>
<reference evidence="8 9" key="1">
    <citation type="journal article" date="2013" name="PLoS Genet.">
        <title>Distinctive expansion of potential virulence genes in the genome of the oomycete fish pathogen Saprolegnia parasitica.</title>
        <authorList>
            <person name="Jiang R.H."/>
            <person name="de Bruijn I."/>
            <person name="Haas B.J."/>
            <person name="Belmonte R."/>
            <person name="Lobach L."/>
            <person name="Christie J."/>
            <person name="van den Ackerveken G."/>
            <person name="Bottin A."/>
            <person name="Bulone V."/>
            <person name="Diaz-Moreno S.M."/>
            <person name="Dumas B."/>
            <person name="Fan L."/>
            <person name="Gaulin E."/>
            <person name="Govers F."/>
            <person name="Grenville-Briggs L.J."/>
            <person name="Horner N.R."/>
            <person name="Levin J.Z."/>
            <person name="Mammella M."/>
            <person name="Meijer H.J."/>
            <person name="Morris P."/>
            <person name="Nusbaum C."/>
            <person name="Oome S."/>
            <person name="Phillips A.J."/>
            <person name="van Rooyen D."/>
            <person name="Rzeszutek E."/>
            <person name="Saraiva M."/>
            <person name="Secombes C.J."/>
            <person name="Seidl M.F."/>
            <person name="Snel B."/>
            <person name="Stassen J.H."/>
            <person name="Sykes S."/>
            <person name="Tripathy S."/>
            <person name="van den Berg H."/>
            <person name="Vega-Arreguin J.C."/>
            <person name="Wawra S."/>
            <person name="Young S.K."/>
            <person name="Zeng Q."/>
            <person name="Dieguez-Uribeondo J."/>
            <person name="Russ C."/>
            <person name="Tyler B.M."/>
            <person name="van West P."/>
        </authorList>
    </citation>
    <scope>NUCLEOTIDE SEQUENCE [LARGE SCALE GENOMIC DNA]</scope>
    <source>
        <strain evidence="8 9">CBS 223.65</strain>
    </source>
</reference>
<sequence length="904" mass="98232">MQRLLRPTSRMVRHRRFPQPLLGVRRFTSRHTDPAPDLDPASMLGIAAVGVAVCGVIYYYDTKDANAFKMIPITDASQCHKKSHADRGPQSVPNSSFQRVSQSKRLSLSVLEASGVRHASLGGVTWIEDDGMHYYEQSYWNDEAAYTMSSADAEALRNATYELHAMCLQVVDRVVASDALLDVFEIPPNLRQAVRDSWARRDPDLLGRFDFSWDGTGHPKLLEYNADTPTVLVESGVGQRLWQSHVLADSKKLWCFNEIEDRLKAAWPKVVPKGAHVHLAGTSATIEEIEHVAFMHRMALIAGLDADVVPISSVSVDGDGHLVDGTHARIDYLWKLYPYEWLASEALGDGLFVDTPGENKRLLEPAWKLVLGNKALLALLWEMFPNHPNLLPATYDRDDILNGMIAGNIVAKPKYGREGAGILYSGRYKSKAEFVDAADKASTLPTEGVDGVVELYMGAPVYQAYHATSKFALRNIVLGSWVVHGAPAGFCVREDIGATTNDNSCFVPHCIDGPRCSKGSLPELSPAQKMLLHSLYQDDANAVRKDASWSTYLSTPFFRSSTAASTGATAARPPPPATTPENAKAQAYAAKRGRSTRYLPTVDDWAPVAASIAATTTPVLVLFGASWCAAKTKKVVSANEALLAGRSDIAAYYVNVDGMDDDDVMDLGVGELPYFQVYTNGALLDGFKALDDDATSKKVVRHVGWNGAVGSVDAADALPAVDYDALFAVVDKYTAGETDFIANTANVAAAIWHAFYAAGRPINWSGFYFNRPTSAAPSASPTDLDARLLVLGPFQGKPACKRIKFHSGVCGAAASTRVIQRIPDVHLFPGHIACDDASQSEIVLPILLNGVVLGVLDLDCPHKNGFQQADADGLGRILDLFVPRTEWVSLTLPITAFVLTYRGL</sequence>
<dbReference type="GO" id="GO:0005829">
    <property type="term" value="C:cytosol"/>
    <property type="evidence" value="ECO:0007669"/>
    <property type="project" value="TreeGrafter"/>
</dbReference>
<name>A0A067CC92_SAPPC</name>
<dbReference type="Proteomes" id="UP000030745">
    <property type="component" value="Unassembled WGS sequence"/>
</dbReference>
<dbReference type="GO" id="GO:0016874">
    <property type="term" value="F:ligase activity"/>
    <property type="evidence" value="ECO:0007669"/>
    <property type="project" value="UniProtKB-KW"/>
</dbReference>
<evidence type="ECO:0000256" key="2">
    <source>
        <dbReference type="ARBA" id="ARBA00022723"/>
    </source>
</evidence>
<dbReference type="SUPFAM" id="SSF56059">
    <property type="entry name" value="Glutathione synthetase ATP-binding domain-like"/>
    <property type="match status" value="1"/>
</dbReference>
<evidence type="ECO:0000256" key="5">
    <source>
        <dbReference type="ARBA" id="ARBA00022842"/>
    </source>
</evidence>
<dbReference type="PANTHER" id="PTHR21021:SF15">
    <property type="entry name" value="FREE METHIONINE-R-SULFOXIDE REDUCTASE"/>
    <property type="match status" value="1"/>
</dbReference>
<dbReference type="SUPFAM" id="SSF52833">
    <property type="entry name" value="Thioredoxin-like"/>
    <property type="match status" value="1"/>
</dbReference>
<dbReference type="VEuPathDB" id="FungiDB:SPRG_09832"/>
<dbReference type="InterPro" id="IPR051330">
    <property type="entry name" value="Phosphatase_reg/MetRdx"/>
</dbReference>
<keyword evidence="2" id="KW-0479">Metal-binding</keyword>
<keyword evidence="3" id="KW-0547">Nucleotide-binding</keyword>
<organism evidence="8 9">
    <name type="scientific">Saprolegnia parasitica (strain CBS 223.65)</name>
    <dbReference type="NCBI Taxonomy" id="695850"/>
    <lineage>
        <taxon>Eukaryota</taxon>
        <taxon>Sar</taxon>
        <taxon>Stramenopiles</taxon>
        <taxon>Oomycota</taxon>
        <taxon>Saprolegniomycetes</taxon>
        <taxon>Saprolegniales</taxon>
        <taxon>Saprolegniaceae</taxon>
        <taxon>Saprolegnia</taxon>
    </lineage>
</organism>